<dbReference type="Pfam" id="PF00072">
    <property type="entry name" value="Response_reg"/>
    <property type="match status" value="1"/>
</dbReference>
<evidence type="ECO:0000259" key="5">
    <source>
        <dbReference type="PROSITE" id="PS50110"/>
    </source>
</evidence>
<feature type="domain" description="HTH luxR-type" evidence="4">
    <location>
        <begin position="140"/>
        <end position="205"/>
    </location>
</feature>
<dbReference type="CDD" id="cd17535">
    <property type="entry name" value="REC_NarL-like"/>
    <property type="match status" value="1"/>
</dbReference>
<dbReference type="Gene3D" id="3.40.50.2300">
    <property type="match status" value="1"/>
</dbReference>
<dbReference type="PANTHER" id="PTHR45566">
    <property type="entry name" value="HTH-TYPE TRANSCRIPTIONAL REGULATOR YHJB-RELATED"/>
    <property type="match status" value="1"/>
</dbReference>
<dbReference type="SMART" id="SM00421">
    <property type="entry name" value="HTH_LUXR"/>
    <property type="match status" value="1"/>
</dbReference>
<dbReference type="InterPro" id="IPR036388">
    <property type="entry name" value="WH-like_DNA-bd_sf"/>
</dbReference>
<dbReference type="InterPro" id="IPR011006">
    <property type="entry name" value="CheY-like_superfamily"/>
</dbReference>
<dbReference type="InterPro" id="IPR051015">
    <property type="entry name" value="EvgA-like"/>
</dbReference>
<evidence type="ECO:0000313" key="7">
    <source>
        <dbReference type="Proteomes" id="UP000478090"/>
    </source>
</evidence>
<dbReference type="Gene3D" id="1.10.10.10">
    <property type="entry name" value="Winged helix-like DNA-binding domain superfamily/Winged helix DNA-binding domain"/>
    <property type="match status" value="1"/>
</dbReference>
<dbReference type="SMART" id="SM00448">
    <property type="entry name" value="REC"/>
    <property type="match status" value="1"/>
</dbReference>
<dbReference type="EMBL" id="WWCM01000052">
    <property type="protein sequence ID" value="MYM42211.1"/>
    <property type="molecule type" value="Genomic_DNA"/>
</dbReference>
<protein>
    <submittedName>
        <fullName evidence="6">Response regulator</fullName>
    </submittedName>
</protein>
<name>A0ABW9VT10_9BURK</name>
<evidence type="ECO:0000313" key="6">
    <source>
        <dbReference type="EMBL" id="MYM42211.1"/>
    </source>
</evidence>
<sequence length="206" mass="22212">MNKTILVVEDHPLYRAALVHMLEAIVGNQGTITANSAEEGLRMIDRTGGLSAILLDLHLPGAKGVEAIKAFQIKCPSVPIIMVSASEDRRDANMAFRAGVMAFVSKGASAETLIDVVERVLAGTLNKPEWVTANGKVSNSDEHAFKLNDRQREIMALLVKGLSNKEIALQLGLAEITIKVHVSALFRLLGVVNRTQAVIAIRQLGL</sequence>
<evidence type="ECO:0000259" key="4">
    <source>
        <dbReference type="PROSITE" id="PS50043"/>
    </source>
</evidence>
<dbReference type="RefSeq" id="WP_161041452.1">
    <property type="nucleotide sequence ID" value="NZ_WWCM01000052.1"/>
</dbReference>
<dbReference type="InterPro" id="IPR000792">
    <property type="entry name" value="Tscrpt_reg_LuxR_C"/>
</dbReference>
<dbReference type="Proteomes" id="UP000478090">
    <property type="component" value="Unassembled WGS sequence"/>
</dbReference>
<proteinExistence type="predicted"/>
<dbReference type="PROSITE" id="PS50110">
    <property type="entry name" value="RESPONSE_REGULATORY"/>
    <property type="match status" value="1"/>
</dbReference>
<dbReference type="SUPFAM" id="SSF46894">
    <property type="entry name" value="C-terminal effector domain of the bipartite response regulators"/>
    <property type="match status" value="1"/>
</dbReference>
<evidence type="ECO:0000256" key="2">
    <source>
        <dbReference type="ARBA" id="ARBA00023125"/>
    </source>
</evidence>
<dbReference type="PANTHER" id="PTHR45566:SF1">
    <property type="entry name" value="HTH-TYPE TRANSCRIPTIONAL REGULATOR YHJB-RELATED"/>
    <property type="match status" value="1"/>
</dbReference>
<dbReference type="PROSITE" id="PS50043">
    <property type="entry name" value="HTH_LUXR_2"/>
    <property type="match status" value="1"/>
</dbReference>
<feature type="modified residue" description="4-aspartylphosphate" evidence="3">
    <location>
        <position position="56"/>
    </location>
</feature>
<comment type="caution">
    <text evidence="6">The sequence shown here is derived from an EMBL/GenBank/DDBJ whole genome shotgun (WGS) entry which is preliminary data.</text>
</comment>
<evidence type="ECO:0000256" key="3">
    <source>
        <dbReference type="PROSITE-ProRule" id="PRU00169"/>
    </source>
</evidence>
<organism evidence="6 7">
    <name type="scientific">Duganella qianjiadongensis</name>
    <dbReference type="NCBI Taxonomy" id="2692176"/>
    <lineage>
        <taxon>Bacteria</taxon>
        <taxon>Pseudomonadati</taxon>
        <taxon>Pseudomonadota</taxon>
        <taxon>Betaproteobacteria</taxon>
        <taxon>Burkholderiales</taxon>
        <taxon>Oxalobacteraceae</taxon>
        <taxon>Telluria group</taxon>
        <taxon>Duganella</taxon>
    </lineage>
</organism>
<dbReference type="InterPro" id="IPR016032">
    <property type="entry name" value="Sig_transdc_resp-reg_C-effctor"/>
</dbReference>
<dbReference type="Pfam" id="PF00196">
    <property type="entry name" value="GerE"/>
    <property type="match status" value="1"/>
</dbReference>
<gene>
    <name evidence="6" type="ORF">GTP27_23240</name>
</gene>
<feature type="domain" description="Response regulatory" evidence="5">
    <location>
        <begin position="4"/>
        <end position="121"/>
    </location>
</feature>
<dbReference type="InterPro" id="IPR058245">
    <property type="entry name" value="NreC/VraR/RcsB-like_REC"/>
</dbReference>
<dbReference type="InterPro" id="IPR001789">
    <property type="entry name" value="Sig_transdc_resp-reg_receiver"/>
</dbReference>
<accession>A0ABW9VT10</accession>
<dbReference type="CDD" id="cd06170">
    <property type="entry name" value="LuxR_C_like"/>
    <property type="match status" value="1"/>
</dbReference>
<keyword evidence="7" id="KW-1185">Reference proteome</keyword>
<evidence type="ECO:0000256" key="1">
    <source>
        <dbReference type="ARBA" id="ARBA00022553"/>
    </source>
</evidence>
<keyword evidence="1 3" id="KW-0597">Phosphoprotein</keyword>
<keyword evidence="2" id="KW-0238">DNA-binding</keyword>
<reference evidence="6 7" key="1">
    <citation type="submission" date="2019-12" db="EMBL/GenBank/DDBJ databases">
        <title>Novel species isolated from a subtropical stream in China.</title>
        <authorList>
            <person name="Lu H."/>
        </authorList>
    </citation>
    <scope>NUCLEOTIDE SEQUENCE [LARGE SCALE GENOMIC DNA]</scope>
    <source>
        <strain evidence="6 7">CY13W</strain>
    </source>
</reference>
<dbReference type="PRINTS" id="PR00038">
    <property type="entry name" value="HTHLUXR"/>
</dbReference>
<dbReference type="SUPFAM" id="SSF52172">
    <property type="entry name" value="CheY-like"/>
    <property type="match status" value="1"/>
</dbReference>